<sequence>MDGEETEPVMVGGAVVWLWVLDGGGSEPVVVSSILVAAAVDGDAGGWRRWMVMLVENSGCPLGNRIPEINELVYQNTLL</sequence>
<reference evidence="1" key="1">
    <citation type="submission" date="2022-02" db="EMBL/GenBank/DDBJ databases">
        <title>Plant Genome Project.</title>
        <authorList>
            <person name="Zhang R.-G."/>
        </authorList>
    </citation>
    <scope>NUCLEOTIDE SEQUENCE</scope>
    <source>
        <strain evidence="1">AT1</strain>
    </source>
</reference>
<evidence type="ECO:0000313" key="2">
    <source>
        <dbReference type="Proteomes" id="UP001062846"/>
    </source>
</evidence>
<accession>A0ACC0MGI2</accession>
<gene>
    <name evidence="1" type="ORF">RHMOL_Rhmol09G0217600</name>
</gene>
<evidence type="ECO:0000313" key="1">
    <source>
        <dbReference type="EMBL" id="KAI8539881.1"/>
    </source>
</evidence>
<dbReference type="EMBL" id="CM046396">
    <property type="protein sequence ID" value="KAI8539881.1"/>
    <property type="molecule type" value="Genomic_DNA"/>
</dbReference>
<comment type="caution">
    <text evidence="1">The sequence shown here is derived from an EMBL/GenBank/DDBJ whole genome shotgun (WGS) entry which is preliminary data.</text>
</comment>
<proteinExistence type="predicted"/>
<keyword evidence="2" id="KW-1185">Reference proteome</keyword>
<name>A0ACC0MGI2_RHOML</name>
<organism evidence="1 2">
    <name type="scientific">Rhododendron molle</name>
    <name type="common">Chinese azalea</name>
    <name type="synonym">Azalea mollis</name>
    <dbReference type="NCBI Taxonomy" id="49168"/>
    <lineage>
        <taxon>Eukaryota</taxon>
        <taxon>Viridiplantae</taxon>
        <taxon>Streptophyta</taxon>
        <taxon>Embryophyta</taxon>
        <taxon>Tracheophyta</taxon>
        <taxon>Spermatophyta</taxon>
        <taxon>Magnoliopsida</taxon>
        <taxon>eudicotyledons</taxon>
        <taxon>Gunneridae</taxon>
        <taxon>Pentapetalae</taxon>
        <taxon>asterids</taxon>
        <taxon>Ericales</taxon>
        <taxon>Ericaceae</taxon>
        <taxon>Ericoideae</taxon>
        <taxon>Rhodoreae</taxon>
        <taxon>Rhododendron</taxon>
    </lineage>
</organism>
<dbReference type="Proteomes" id="UP001062846">
    <property type="component" value="Chromosome 9"/>
</dbReference>
<protein>
    <submittedName>
        <fullName evidence="1">Uncharacterized protein</fullName>
    </submittedName>
</protein>